<reference evidence="2" key="1">
    <citation type="journal article" date="2015" name="Nature">
        <title>Complex archaea that bridge the gap between prokaryotes and eukaryotes.</title>
        <authorList>
            <person name="Spang A."/>
            <person name="Saw J.H."/>
            <person name="Jorgensen S.L."/>
            <person name="Zaremba-Niedzwiedzka K."/>
            <person name="Martijn J."/>
            <person name="Lind A.E."/>
            <person name="van Eijk R."/>
            <person name="Schleper C."/>
            <person name="Guy L."/>
            <person name="Ettema T.J."/>
        </authorList>
    </citation>
    <scope>NUCLEOTIDE SEQUENCE</scope>
</reference>
<proteinExistence type="predicted"/>
<evidence type="ECO:0000256" key="1">
    <source>
        <dbReference type="SAM" id="Phobius"/>
    </source>
</evidence>
<comment type="caution">
    <text evidence="2">The sequence shown here is derived from an EMBL/GenBank/DDBJ whole genome shotgun (WGS) entry which is preliminary data.</text>
</comment>
<protein>
    <recommendedName>
        <fullName evidence="3">DUF1360 domain-containing protein</fullName>
    </recommendedName>
</protein>
<keyword evidence="1" id="KW-0812">Transmembrane</keyword>
<gene>
    <name evidence="2" type="ORF">LCGC14_0532560</name>
</gene>
<sequence length="122" mass="13594">MTDLLTTSLVATFALGLATWHLARVISDGALFEPLRQRVRLNWYGSRLNALHVSLNNCRLCLNTQVAILLTWGALVTGLVVEWYEPSSYPLAVWAFAFVVGPFLTAGWAEIIRRVECCEVKG</sequence>
<accession>A0A0F9SDQ6</accession>
<organism evidence="2">
    <name type="scientific">marine sediment metagenome</name>
    <dbReference type="NCBI Taxonomy" id="412755"/>
    <lineage>
        <taxon>unclassified sequences</taxon>
        <taxon>metagenomes</taxon>
        <taxon>ecological metagenomes</taxon>
    </lineage>
</organism>
<dbReference type="EMBL" id="LAZR01000697">
    <property type="protein sequence ID" value="KKN60422.1"/>
    <property type="molecule type" value="Genomic_DNA"/>
</dbReference>
<keyword evidence="1" id="KW-0472">Membrane</keyword>
<evidence type="ECO:0000313" key="2">
    <source>
        <dbReference type="EMBL" id="KKN60422.1"/>
    </source>
</evidence>
<dbReference type="AlphaFoldDB" id="A0A0F9SDQ6"/>
<keyword evidence="1" id="KW-1133">Transmembrane helix</keyword>
<name>A0A0F9SDQ6_9ZZZZ</name>
<feature type="transmembrane region" description="Helical" evidence="1">
    <location>
        <begin position="66"/>
        <end position="84"/>
    </location>
</feature>
<evidence type="ECO:0008006" key="3">
    <source>
        <dbReference type="Google" id="ProtNLM"/>
    </source>
</evidence>
<feature type="transmembrane region" description="Helical" evidence="1">
    <location>
        <begin position="91"/>
        <end position="109"/>
    </location>
</feature>